<evidence type="ECO:0000313" key="3">
    <source>
        <dbReference type="Proteomes" id="UP000215635"/>
    </source>
</evidence>
<reference evidence="1 3" key="1">
    <citation type="submission" date="2017-04" db="EMBL/GenBank/DDBJ databases">
        <title>Kefir bacterial isolates.</title>
        <authorList>
            <person name="Kim Y."/>
            <person name="Blasche S."/>
            <person name="Patil K.R."/>
        </authorList>
    </citation>
    <scope>NUCLEOTIDE SEQUENCE [LARGE SCALE GENOMIC DNA]</scope>
    <source>
        <strain evidence="1 3">OG2</strain>
    </source>
</reference>
<protein>
    <submittedName>
        <fullName evidence="1">DNA-binding protein</fullName>
    </submittedName>
    <submittedName>
        <fullName evidence="2">Helix-turn-helix domain-containing protein</fullName>
    </submittedName>
</protein>
<evidence type="ECO:0000313" key="1">
    <source>
        <dbReference type="EMBL" id="PAK87899.1"/>
    </source>
</evidence>
<accession>A0A3N6KRP7</accession>
<dbReference type="Proteomes" id="UP000215635">
    <property type="component" value="Unassembled WGS sequence"/>
</dbReference>
<name>A0A3N6KRP7_9LACT</name>
<dbReference type="GO" id="GO:0003677">
    <property type="term" value="F:DNA binding"/>
    <property type="evidence" value="ECO:0007669"/>
    <property type="project" value="UniProtKB-KW"/>
</dbReference>
<evidence type="ECO:0000313" key="4">
    <source>
        <dbReference type="Proteomes" id="UP000317167"/>
    </source>
</evidence>
<dbReference type="Proteomes" id="UP000317167">
    <property type="component" value="Unassembled WGS sequence"/>
</dbReference>
<dbReference type="EMBL" id="NCWV01000027">
    <property type="protein sequence ID" value="PAK87899.1"/>
    <property type="molecule type" value="Genomic_DNA"/>
</dbReference>
<organism evidence="2 4">
    <name type="scientific">Lactococcus lactis</name>
    <dbReference type="NCBI Taxonomy" id="1358"/>
    <lineage>
        <taxon>Bacteria</taxon>
        <taxon>Bacillati</taxon>
        <taxon>Bacillota</taxon>
        <taxon>Bacilli</taxon>
        <taxon>Lactobacillales</taxon>
        <taxon>Streptococcaceae</taxon>
        <taxon>Lactococcus</taxon>
    </lineage>
</organism>
<keyword evidence="1" id="KW-0238">DNA-binding</keyword>
<reference evidence="2 4" key="2">
    <citation type="submission" date="2019-07" db="EMBL/GenBank/DDBJ databases">
        <title>Draft genome of 7 Lactococcus lactis strains isolated from an artisanal cheese production.</title>
        <authorList>
            <person name="Biolcati F."/>
            <person name="Bottero M.T."/>
            <person name="Dalmasso A."/>
            <person name="Mcauliffe O."/>
        </authorList>
    </citation>
    <scope>NUCLEOTIDE SEQUENCE [LARGE SCALE GENOMIC DNA]</scope>
    <source>
        <strain evidence="2 4">MRS45.2</strain>
    </source>
</reference>
<proteinExistence type="predicted"/>
<comment type="caution">
    <text evidence="2">The sequence shown here is derived from an EMBL/GenBank/DDBJ whole genome shotgun (WGS) entry which is preliminary data.</text>
</comment>
<dbReference type="EMBL" id="VJWV01000020">
    <property type="protein sequence ID" value="TRW72191.1"/>
    <property type="molecule type" value="Genomic_DNA"/>
</dbReference>
<gene>
    <name evidence="1" type="ORF">B8W88_12210</name>
    <name evidence="2" type="ORF">FNJ53_12695</name>
</gene>
<evidence type="ECO:0000313" key="2">
    <source>
        <dbReference type="EMBL" id="TRW72191.1"/>
    </source>
</evidence>
<dbReference type="AlphaFoldDB" id="A0A3N6KRP7"/>
<dbReference type="RefSeq" id="WP_002398941.1">
    <property type="nucleotide sequence ID" value="NZ_CP184687.1"/>
</dbReference>
<sequence length="64" mass="7591">MNSEVKKFPLLLTREMAANFLGIDPKSFDKYVRSSDELKRFMVGKQERYTINELEKFIVNHSIH</sequence>